<evidence type="ECO:0000313" key="3">
    <source>
        <dbReference type="Proteomes" id="UP000607197"/>
    </source>
</evidence>
<keyword evidence="3" id="KW-1185">Reference proteome</keyword>
<reference evidence="2" key="1">
    <citation type="journal article" date="2014" name="Int. J. Syst. Evol. Microbiol.">
        <title>Complete genome sequence of Corynebacterium casei LMG S-19264T (=DSM 44701T), isolated from a smear-ripened cheese.</title>
        <authorList>
            <consortium name="US DOE Joint Genome Institute (JGI-PGF)"/>
            <person name="Walter F."/>
            <person name="Albersmeier A."/>
            <person name="Kalinowski J."/>
            <person name="Ruckert C."/>
        </authorList>
    </citation>
    <scope>NUCLEOTIDE SEQUENCE</scope>
    <source>
        <strain evidence="2">JCM 19596</strain>
    </source>
</reference>
<comment type="caution">
    <text evidence="2">The sequence shown here is derived from an EMBL/GenBank/DDBJ whole genome shotgun (WGS) entry which is preliminary data.</text>
</comment>
<dbReference type="Pfam" id="PF26071">
    <property type="entry name" value="DUF8028"/>
    <property type="match status" value="1"/>
</dbReference>
<sequence length="83" mass="8880">MSTQQSAVERVGDELSTAVRSGLLHRPVEALGFWAGVTLPFLYLPLVLSGLESQASQVACVVLLVVHAAALYVGRGYKQRVAQ</sequence>
<feature type="transmembrane region" description="Helical" evidence="1">
    <location>
        <begin position="54"/>
        <end position="73"/>
    </location>
</feature>
<evidence type="ECO:0000256" key="1">
    <source>
        <dbReference type="SAM" id="Phobius"/>
    </source>
</evidence>
<reference evidence="2" key="2">
    <citation type="submission" date="2020-09" db="EMBL/GenBank/DDBJ databases">
        <authorList>
            <person name="Sun Q."/>
            <person name="Ohkuma M."/>
        </authorList>
    </citation>
    <scope>NUCLEOTIDE SEQUENCE</scope>
    <source>
        <strain evidence="2">JCM 19596</strain>
    </source>
</reference>
<dbReference type="OrthoDB" id="340775at2157"/>
<dbReference type="Proteomes" id="UP000607197">
    <property type="component" value="Unassembled WGS sequence"/>
</dbReference>
<keyword evidence="1" id="KW-0812">Transmembrane</keyword>
<dbReference type="RefSeq" id="WP_188975987.1">
    <property type="nucleotide sequence ID" value="NZ_BMPG01000001.1"/>
</dbReference>
<keyword evidence="1" id="KW-1133">Transmembrane helix</keyword>
<accession>A0A830F932</accession>
<protein>
    <submittedName>
        <fullName evidence="2">Uncharacterized protein</fullName>
    </submittedName>
</protein>
<proteinExistence type="predicted"/>
<evidence type="ECO:0000313" key="2">
    <source>
        <dbReference type="EMBL" id="GGL51701.1"/>
    </source>
</evidence>
<name>A0A830F932_9EURY</name>
<gene>
    <name evidence="2" type="ORF">GCM10009039_07510</name>
</gene>
<dbReference type="InterPro" id="IPR058341">
    <property type="entry name" value="DUF8028"/>
</dbReference>
<feature type="transmembrane region" description="Helical" evidence="1">
    <location>
        <begin position="30"/>
        <end position="48"/>
    </location>
</feature>
<keyword evidence="1" id="KW-0472">Membrane</keyword>
<dbReference type="AlphaFoldDB" id="A0A830F932"/>
<organism evidence="2 3">
    <name type="scientific">Halocalculus aciditolerans</name>
    <dbReference type="NCBI Taxonomy" id="1383812"/>
    <lineage>
        <taxon>Archaea</taxon>
        <taxon>Methanobacteriati</taxon>
        <taxon>Methanobacteriota</taxon>
        <taxon>Stenosarchaea group</taxon>
        <taxon>Halobacteria</taxon>
        <taxon>Halobacteriales</taxon>
        <taxon>Halobacteriaceae</taxon>
        <taxon>Halocalculus</taxon>
    </lineage>
</organism>
<dbReference type="EMBL" id="BMPG01000001">
    <property type="protein sequence ID" value="GGL51701.1"/>
    <property type="molecule type" value="Genomic_DNA"/>
</dbReference>